<comment type="caution">
    <text evidence="2">The sequence shown here is derived from an EMBL/GenBank/DDBJ whole genome shotgun (WGS) entry which is preliminary data.</text>
</comment>
<accession>A0A5C6PBT9</accession>
<keyword evidence="3" id="KW-1185">Reference proteome</keyword>
<dbReference type="PANTHER" id="PTHR31191">
    <property type="entry name" value="CENTROSOMAL PROTEIN CEP126"/>
    <property type="match status" value="1"/>
</dbReference>
<gene>
    <name evidence="2" type="ORF">D4764_12G0002830</name>
</gene>
<feature type="region of interest" description="Disordered" evidence="1">
    <location>
        <begin position="251"/>
        <end position="271"/>
    </location>
</feature>
<dbReference type="InterPro" id="IPR028257">
    <property type="entry name" value="CEP126"/>
</dbReference>
<dbReference type="AlphaFoldDB" id="A0A5C6PBT9"/>
<dbReference type="EMBL" id="RHFK02000004">
    <property type="protein sequence ID" value="TWW76893.1"/>
    <property type="molecule type" value="Genomic_DNA"/>
</dbReference>
<feature type="compositionally biased region" description="Polar residues" evidence="1">
    <location>
        <begin position="117"/>
        <end position="128"/>
    </location>
</feature>
<dbReference type="GO" id="GO:0031122">
    <property type="term" value="P:cytoplasmic microtubule organization"/>
    <property type="evidence" value="ECO:0007669"/>
    <property type="project" value="InterPro"/>
</dbReference>
<dbReference type="GO" id="GO:0097546">
    <property type="term" value="C:ciliary base"/>
    <property type="evidence" value="ECO:0007669"/>
    <property type="project" value="InterPro"/>
</dbReference>
<dbReference type="GO" id="GO:0030496">
    <property type="term" value="C:midbody"/>
    <property type="evidence" value="ECO:0007669"/>
    <property type="project" value="TreeGrafter"/>
</dbReference>
<dbReference type="Proteomes" id="UP000324091">
    <property type="component" value="Chromosome 12"/>
</dbReference>
<name>A0A5C6PBT9_9TELE</name>
<dbReference type="PANTHER" id="PTHR31191:SF4">
    <property type="entry name" value="CENTROSOMAL PROTEIN OF 126 KDA"/>
    <property type="match status" value="1"/>
</dbReference>
<sequence length="426" mass="48572">MEVEGNLQEEKRRIFEQFQLSSARSRKFALENNRRRKALEERQRLWDLREEQTRRNIIEQRKQRINNATQRFQRVHLPVPPPLPPPRRYKQFPRISVPTVEEALIEIQSKVDSCNFQSSNCRQSKSHTSSPNPIQPSQPSPHEALTAVETISQLLPVRRKTGIISYQETEHQLRKQQNYSPQDSHSSDNCDSESLSSKDSLESPKYSAENSLRDLHFSPPFDSQKKRATTGHHFAKQAWADVGEQVGLQEERTQKVSGSLNSLSGASKTPGRKGTIYVHLQPATEVNLIAGSKGKNLISQPARRRMTSEEKGMDLECTPTDEQISQIWHSVRSALTTQHGLRVPEVHKSKLYADRLEDRPGMVQKPLDLLHGLSAISMEERNILLSLERLDQLLQCVRTQTGGHVQISSPLAQDIKSTKHYGQHMS</sequence>
<feature type="compositionally biased region" description="Polar residues" evidence="1">
    <location>
        <begin position="255"/>
        <end position="267"/>
    </location>
</feature>
<evidence type="ECO:0000313" key="3">
    <source>
        <dbReference type="Proteomes" id="UP000324091"/>
    </source>
</evidence>
<dbReference type="GO" id="GO:0007052">
    <property type="term" value="P:mitotic spindle organization"/>
    <property type="evidence" value="ECO:0007669"/>
    <property type="project" value="InterPro"/>
</dbReference>
<evidence type="ECO:0008006" key="4">
    <source>
        <dbReference type="Google" id="ProtNLM"/>
    </source>
</evidence>
<dbReference type="GO" id="GO:0005813">
    <property type="term" value="C:centrosome"/>
    <property type="evidence" value="ECO:0007669"/>
    <property type="project" value="InterPro"/>
</dbReference>
<feature type="compositionally biased region" description="Low complexity" evidence="1">
    <location>
        <begin position="183"/>
        <end position="198"/>
    </location>
</feature>
<dbReference type="GO" id="GO:1905515">
    <property type="term" value="P:non-motile cilium assembly"/>
    <property type="evidence" value="ECO:0007669"/>
    <property type="project" value="InterPro"/>
</dbReference>
<organism evidence="2 3">
    <name type="scientific">Takifugu flavidus</name>
    <name type="common">sansaifugu</name>
    <dbReference type="NCBI Taxonomy" id="433684"/>
    <lineage>
        <taxon>Eukaryota</taxon>
        <taxon>Metazoa</taxon>
        <taxon>Chordata</taxon>
        <taxon>Craniata</taxon>
        <taxon>Vertebrata</taxon>
        <taxon>Euteleostomi</taxon>
        <taxon>Actinopterygii</taxon>
        <taxon>Neopterygii</taxon>
        <taxon>Teleostei</taxon>
        <taxon>Neoteleostei</taxon>
        <taxon>Acanthomorphata</taxon>
        <taxon>Eupercaria</taxon>
        <taxon>Tetraodontiformes</taxon>
        <taxon>Tetradontoidea</taxon>
        <taxon>Tetraodontidae</taxon>
        <taxon>Takifugu</taxon>
    </lineage>
</organism>
<feature type="region of interest" description="Disordered" evidence="1">
    <location>
        <begin position="117"/>
        <end position="143"/>
    </location>
</feature>
<feature type="region of interest" description="Disordered" evidence="1">
    <location>
        <begin position="170"/>
        <end position="232"/>
    </location>
</feature>
<reference evidence="2 3" key="1">
    <citation type="submission" date="2019-04" db="EMBL/GenBank/DDBJ databases">
        <title>Chromosome genome assembly for Takifugu flavidus.</title>
        <authorList>
            <person name="Xiao S."/>
        </authorList>
    </citation>
    <scope>NUCLEOTIDE SEQUENCE [LARGE SCALE GENOMIC DNA]</scope>
    <source>
        <strain evidence="2">HTHZ2018</strain>
        <tissue evidence="2">Muscle</tissue>
    </source>
</reference>
<proteinExistence type="predicted"/>
<evidence type="ECO:0000256" key="1">
    <source>
        <dbReference type="SAM" id="MobiDB-lite"/>
    </source>
</evidence>
<evidence type="ECO:0000313" key="2">
    <source>
        <dbReference type="EMBL" id="TWW76893.1"/>
    </source>
</evidence>
<protein>
    <recommendedName>
        <fullName evidence="4">Centrosomal protein of 126 kDa</fullName>
    </recommendedName>
</protein>